<evidence type="ECO:0000256" key="4">
    <source>
        <dbReference type="ARBA" id="ARBA00022475"/>
    </source>
</evidence>
<feature type="compositionally biased region" description="Basic and acidic residues" evidence="13">
    <location>
        <begin position="952"/>
        <end position="963"/>
    </location>
</feature>
<dbReference type="GO" id="GO:0034707">
    <property type="term" value="C:chloride channel complex"/>
    <property type="evidence" value="ECO:0007669"/>
    <property type="project" value="UniProtKB-KW"/>
</dbReference>
<evidence type="ECO:0000256" key="11">
    <source>
        <dbReference type="ARBA" id="ARBA00023214"/>
    </source>
</evidence>
<dbReference type="PANTHER" id="PTHR12424:SF19">
    <property type="entry name" value="INTEGRASE ZINC-BINDING DOMAIN-CONTAINING PROTEIN"/>
    <property type="match status" value="1"/>
</dbReference>
<reference evidence="15" key="1">
    <citation type="submission" date="2023-08" db="EMBL/GenBank/DDBJ databases">
        <authorList>
            <person name="Audoor S."/>
            <person name="Bilcke G."/>
        </authorList>
    </citation>
    <scope>NUCLEOTIDE SEQUENCE</scope>
</reference>
<feature type="compositionally biased region" description="Basic residues" evidence="13">
    <location>
        <begin position="931"/>
        <end position="941"/>
    </location>
</feature>
<evidence type="ECO:0000256" key="6">
    <source>
        <dbReference type="ARBA" id="ARBA00022989"/>
    </source>
</evidence>
<evidence type="ECO:0000256" key="14">
    <source>
        <dbReference type="SAM" id="Phobius"/>
    </source>
</evidence>
<keyword evidence="8 14" id="KW-0472">Membrane</keyword>
<dbReference type="AlphaFoldDB" id="A0AAD2FT67"/>
<feature type="transmembrane region" description="Helical" evidence="14">
    <location>
        <begin position="325"/>
        <end position="350"/>
    </location>
</feature>
<comment type="similarity">
    <text evidence="2">Belongs to the tweety family.</text>
</comment>
<feature type="compositionally biased region" description="Basic and acidic residues" evidence="13">
    <location>
        <begin position="806"/>
        <end position="827"/>
    </location>
</feature>
<dbReference type="GO" id="GO:0005254">
    <property type="term" value="F:chloride channel activity"/>
    <property type="evidence" value="ECO:0007669"/>
    <property type="project" value="UniProtKB-KW"/>
</dbReference>
<evidence type="ECO:0000256" key="12">
    <source>
        <dbReference type="ARBA" id="ARBA00023303"/>
    </source>
</evidence>
<evidence type="ECO:0000256" key="10">
    <source>
        <dbReference type="ARBA" id="ARBA00023180"/>
    </source>
</evidence>
<dbReference type="PANTHER" id="PTHR12424">
    <property type="entry name" value="TWEETY-RELATED"/>
    <property type="match status" value="1"/>
</dbReference>
<dbReference type="EMBL" id="CAKOGP040001793">
    <property type="protein sequence ID" value="CAJ1952020.1"/>
    <property type="molecule type" value="Genomic_DNA"/>
</dbReference>
<evidence type="ECO:0000256" key="5">
    <source>
        <dbReference type="ARBA" id="ARBA00022692"/>
    </source>
</evidence>
<keyword evidence="4" id="KW-1003">Cell membrane</keyword>
<gene>
    <name evidence="15" type="ORF">CYCCA115_LOCUS13354</name>
</gene>
<evidence type="ECO:0000313" key="15">
    <source>
        <dbReference type="EMBL" id="CAJ1952020.1"/>
    </source>
</evidence>
<feature type="transmembrane region" description="Helical" evidence="14">
    <location>
        <begin position="137"/>
        <end position="160"/>
    </location>
</feature>
<feature type="region of interest" description="Disordered" evidence="13">
    <location>
        <begin position="894"/>
        <end position="980"/>
    </location>
</feature>
<evidence type="ECO:0000256" key="13">
    <source>
        <dbReference type="SAM" id="MobiDB-lite"/>
    </source>
</evidence>
<comment type="caution">
    <text evidence="15">The sequence shown here is derived from an EMBL/GenBank/DDBJ whole genome shotgun (WGS) entry which is preliminary data.</text>
</comment>
<keyword evidence="5 14" id="KW-0812">Transmembrane</keyword>
<keyword evidence="6 14" id="KW-1133">Transmembrane helix</keyword>
<accession>A0AAD2FT67</accession>
<dbReference type="GO" id="GO:0005886">
    <property type="term" value="C:plasma membrane"/>
    <property type="evidence" value="ECO:0007669"/>
    <property type="project" value="UniProtKB-SubCell"/>
</dbReference>
<keyword evidence="3" id="KW-0813">Transport</keyword>
<comment type="subcellular location">
    <subcellularLocation>
        <location evidence="1">Cell membrane</location>
        <topology evidence="1">Multi-pass membrane protein</topology>
    </subcellularLocation>
</comment>
<keyword evidence="11" id="KW-0868">Chloride</keyword>
<feature type="compositionally biased region" description="Acidic residues" evidence="13">
    <location>
        <begin position="642"/>
        <end position="665"/>
    </location>
</feature>
<proteinExistence type="inferred from homology"/>
<evidence type="ECO:0000313" key="16">
    <source>
        <dbReference type="Proteomes" id="UP001295423"/>
    </source>
</evidence>
<evidence type="ECO:0000256" key="7">
    <source>
        <dbReference type="ARBA" id="ARBA00023065"/>
    </source>
</evidence>
<keyword evidence="10" id="KW-0325">Glycoprotein</keyword>
<keyword evidence="16" id="KW-1185">Reference proteome</keyword>
<evidence type="ECO:0000256" key="2">
    <source>
        <dbReference type="ARBA" id="ARBA00009849"/>
    </source>
</evidence>
<dbReference type="Proteomes" id="UP001295423">
    <property type="component" value="Unassembled WGS sequence"/>
</dbReference>
<evidence type="ECO:0000256" key="8">
    <source>
        <dbReference type="ARBA" id="ARBA00023136"/>
    </source>
</evidence>
<feature type="region of interest" description="Disordered" evidence="13">
    <location>
        <begin position="806"/>
        <end position="837"/>
    </location>
</feature>
<protein>
    <submittedName>
        <fullName evidence="15">Uncharacterized protein</fullName>
    </submittedName>
</protein>
<organism evidence="15 16">
    <name type="scientific">Cylindrotheca closterium</name>
    <dbReference type="NCBI Taxonomy" id="2856"/>
    <lineage>
        <taxon>Eukaryota</taxon>
        <taxon>Sar</taxon>
        <taxon>Stramenopiles</taxon>
        <taxon>Ochrophyta</taxon>
        <taxon>Bacillariophyta</taxon>
        <taxon>Bacillariophyceae</taxon>
        <taxon>Bacillariophycidae</taxon>
        <taxon>Bacillariales</taxon>
        <taxon>Bacillariaceae</taxon>
        <taxon>Cylindrotheca</taxon>
    </lineage>
</organism>
<feature type="region of interest" description="Disordered" evidence="13">
    <location>
        <begin position="629"/>
        <end position="665"/>
    </location>
</feature>
<keyword evidence="7" id="KW-0406">Ion transport</keyword>
<evidence type="ECO:0000256" key="1">
    <source>
        <dbReference type="ARBA" id="ARBA00004651"/>
    </source>
</evidence>
<feature type="transmembrane region" description="Helical" evidence="14">
    <location>
        <begin position="285"/>
        <end position="304"/>
    </location>
</feature>
<feature type="compositionally biased region" description="Basic and acidic residues" evidence="13">
    <location>
        <begin position="970"/>
        <end position="980"/>
    </location>
</feature>
<evidence type="ECO:0000256" key="9">
    <source>
        <dbReference type="ARBA" id="ARBA00023173"/>
    </source>
</evidence>
<sequence length="980" mass="109764">MSHHLIPENNRILAKLVDLASPDESDENVGGSNSMPNTLISYMHEAPRFGHSNRLGIIASTNPEDPMEYASGLKQFTLFTLIPFVLWALLLLAFKYLYGAHKVGCAAGGQVVDIRKLAKRGVSRKTRRQHIVRNWRVQAMFLVVGLAIPTLTLILVKVGWGHMDTAMKDVKETLDDVESWSFNGQNIIERLKQTERNIRQHEFVQQALDLSTPKESTVFDEWCPNQRNSSLALLKESFVQVQSFAIHLEDEYARYVPNDIAGFQTITEIASDIEGSLNRVMDNDWMFKFFLMVLNVINLLMVLICQVCSRNNIIHPPTRAYTTWLILPVFFVLTTILMAITAVSGIAALFNADFCSGGEEGSPQGTFYDAILSYEHGSLDASIGPDDSMELVYDSFKYYSGGCLTEHPLDFLEEFGARIGDGVSQLTHLSNALIDAQNETFLIDSLSAECGADVSFLPATIGSLDGLFHDLQDQMDAYVDLISCSRVSPIIRRVTNGAICNESVKGATSIWACSFSLLLCCFTMLSLRAALFNSIKRGRKRDKKPKRVVEKEFEEYKEFMKEYYGDEVGKWKAQGVKLKSQINHVEFDLGSQFIESKPTFDTEGSSPDSARGGVFTFEYVDNGETGTEIAPVMEDPTANGEEAGEDEASSYESCSDEESEANADLEDDKSALVSFFVETKVMARHGIQNVRDFGSTVSDNVSAIGLSPMNRSGSADDASVLSSLSSRASSFASSVVHRTFEKVKKLKPLLGGDEEDHGPDDSIDEESLFISPTNDTNVRESQVVPLQSSKLIHSINDSFERELEEVFEKQGRHEAPGRSSHERKGRESAASTTRSLSTHQGFDRVWKMISPVSDLVYDTSPRELKRVKTPTAPKKAIQFLSRTRNEYDEDEIQPLTPNRAQGSVLSMNSNVQPTRLRLSPYHYTSNDSNTRQRKRARHQSRTRLSLDDDDESDHHQRQQRQEETPISPPKNDRFTSRRRY</sequence>
<keyword evidence="12" id="KW-0407">Ion channel</keyword>
<feature type="transmembrane region" description="Helical" evidence="14">
    <location>
        <begin position="76"/>
        <end position="94"/>
    </location>
</feature>
<dbReference type="InterPro" id="IPR006990">
    <property type="entry name" value="Tweety"/>
</dbReference>
<evidence type="ECO:0000256" key="3">
    <source>
        <dbReference type="ARBA" id="ARBA00022448"/>
    </source>
</evidence>
<feature type="compositionally biased region" description="Polar residues" evidence="13">
    <location>
        <begin position="895"/>
        <end position="913"/>
    </location>
</feature>
<name>A0AAD2FT67_9STRA</name>
<keyword evidence="9" id="KW-0869">Chloride channel</keyword>